<dbReference type="Pfam" id="PF02870">
    <property type="entry name" value="Methyltransf_1N"/>
    <property type="match status" value="1"/>
</dbReference>
<dbReference type="PROSITE" id="PS00374">
    <property type="entry name" value="MGMT"/>
    <property type="match status" value="1"/>
</dbReference>
<keyword evidence="3 9" id="KW-0963">Cytoplasm</keyword>
<dbReference type="GO" id="GO:0005737">
    <property type="term" value="C:cytoplasm"/>
    <property type="evidence" value="ECO:0007669"/>
    <property type="project" value="UniProtKB-SubCell"/>
</dbReference>
<evidence type="ECO:0000259" key="10">
    <source>
        <dbReference type="Pfam" id="PF01035"/>
    </source>
</evidence>
<dbReference type="GO" id="GO:0003908">
    <property type="term" value="F:methylated-DNA-[protein]-cysteine S-methyltransferase activity"/>
    <property type="evidence" value="ECO:0007669"/>
    <property type="project" value="UniProtKB-UniRule"/>
</dbReference>
<evidence type="ECO:0000256" key="3">
    <source>
        <dbReference type="ARBA" id="ARBA00022490"/>
    </source>
</evidence>
<comment type="function">
    <text evidence="9">Involved in the cellular defense against the biological effects of O6-methylguanine (O6-MeG) and O4-methylthymine (O4-MeT) in DNA. Repairs the methylated nucleobase in DNA by stoichiometrically transferring the methyl group to a cysteine residue in the enzyme. This is a suicide reaction: the enzyme is irreversibly inactivated.</text>
</comment>
<dbReference type="EMBL" id="BGZJ01000002">
    <property type="protein sequence ID" value="GBO94538.1"/>
    <property type="molecule type" value="Genomic_DNA"/>
</dbReference>
<dbReference type="SUPFAM" id="SSF53155">
    <property type="entry name" value="Methylated DNA-protein cysteine methyltransferase domain"/>
    <property type="match status" value="1"/>
</dbReference>
<feature type="active site" description="Nucleophile; methyl group acceptor" evidence="9">
    <location>
        <position position="141"/>
    </location>
</feature>
<dbReference type="Gene3D" id="1.10.10.10">
    <property type="entry name" value="Winged helix-like DNA-binding domain superfamily/Winged helix DNA-binding domain"/>
    <property type="match status" value="1"/>
</dbReference>
<dbReference type="GO" id="GO:0006307">
    <property type="term" value="P:DNA alkylation repair"/>
    <property type="evidence" value="ECO:0007669"/>
    <property type="project" value="UniProtKB-UniRule"/>
</dbReference>
<dbReference type="NCBIfam" id="TIGR00589">
    <property type="entry name" value="ogt"/>
    <property type="match status" value="1"/>
</dbReference>
<dbReference type="InterPro" id="IPR008332">
    <property type="entry name" value="MethylG_MeTrfase_N"/>
</dbReference>
<accession>A0A401LIB4</accession>
<feature type="domain" description="Methylguanine DNA methyltransferase ribonuclease-like" evidence="11">
    <location>
        <begin position="7"/>
        <end position="84"/>
    </location>
</feature>
<dbReference type="InterPro" id="IPR014048">
    <property type="entry name" value="MethylDNA_cys_MeTrfase_DNA-bd"/>
</dbReference>
<dbReference type="FunFam" id="1.10.10.10:FF:000214">
    <property type="entry name" value="Methylated-DNA--protein-cysteine methyltransferase"/>
    <property type="match status" value="1"/>
</dbReference>
<proteinExistence type="inferred from homology"/>
<dbReference type="HAMAP" id="MF_00772">
    <property type="entry name" value="OGT"/>
    <property type="match status" value="1"/>
</dbReference>
<dbReference type="InterPro" id="IPR001497">
    <property type="entry name" value="MethylDNA_cys_MeTrfase_AS"/>
</dbReference>
<keyword evidence="4 9" id="KW-0489">Methyltransferase</keyword>
<comment type="catalytic activity">
    <reaction evidence="8 9">
        <text>a 6-O-methyl-2'-deoxyguanosine in DNA + L-cysteinyl-[protein] = S-methyl-L-cysteinyl-[protein] + a 2'-deoxyguanosine in DNA</text>
        <dbReference type="Rhea" id="RHEA:24000"/>
        <dbReference type="Rhea" id="RHEA-COMP:10131"/>
        <dbReference type="Rhea" id="RHEA-COMP:10132"/>
        <dbReference type="Rhea" id="RHEA-COMP:11367"/>
        <dbReference type="Rhea" id="RHEA-COMP:11368"/>
        <dbReference type="ChEBI" id="CHEBI:29950"/>
        <dbReference type="ChEBI" id="CHEBI:82612"/>
        <dbReference type="ChEBI" id="CHEBI:85445"/>
        <dbReference type="ChEBI" id="CHEBI:85448"/>
        <dbReference type="EC" id="2.1.1.63"/>
    </reaction>
</comment>
<dbReference type="InterPro" id="IPR036388">
    <property type="entry name" value="WH-like_DNA-bd_sf"/>
</dbReference>
<keyword evidence="5 9" id="KW-0808">Transferase</keyword>
<organism evidence="12 13">
    <name type="scientific">Mesosutterella multiformis</name>
    <dbReference type="NCBI Taxonomy" id="2259133"/>
    <lineage>
        <taxon>Bacteria</taxon>
        <taxon>Pseudomonadati</taxon>
        <taxon>Pseudomonadota</taxon>
        <taxon>Betaproteobacteria</taxon>
        <taxon>Burkholderiales</taxon>
        <taxon>Sutterellaceae</taxon>
        <taxon>Mesosutterella</taxon>
    </lineage>
</organism>
<evidence type="ECO:0000256" key="6">
    <source>
        <dbReference type="ARBA" id="ARBA00022763"/>
    </source>
</evidence>
<evidence type="ECO:0000256" key="4">
    <source>
        <dbReference type="ARBA" id="ARBA00022603"/>
    </source>
</evidence>
<reference evidence="12 13" key="1">
    <citation type="journal article" date="2018" name="Int. J. Syst. Evol. Microbiol.">
        <title>Mesosutterella multiformis gen. nov., sp. nov., a member of the family Sutterellaceae and Sutterella megalosphaeroides sp. nov., isolated from human faeces.</title>
        <authorList>
            <person name="Sakamoto M."/>
            <person name="Ikeyama N."/>
            <person name="Kunihiro T."/>
            <person name="Iino T."/>
            <person name="Yuki M."/>
            <person name="Ohkuma M."/>
        </authorList>
    </citation>
    <scope>NUCLEOTIDE SEQUENCE [LARGE SCALE GENOMIC DNA]</scope>
    <source>
        <strain evidence="12 13">4NBBH2</strain>
    </source>
</reference>
<dbReference type="CDD" id="cd06445">
    <property type="entry name" value="ATase"/>
    <property type="match status" value="1"/>
</dbReference>
<comment type="similarity">
    <text evidence="2 9">Belongs to the MGMT family.</text>
</comment>
<evidence type="ECO:0000256" key="2">
    <source>
        <dbReference type="ARBA" id="ARBA00008711"/>
    </source>
</evidence>
<dbReference type="GO" id="GO:0032259">
    <property type="term" value="P:methylation"/>
    <property type="evidence" value="ECO:0007669"/>
    <property type="project" value="UniProtKB-KW"/>
</dbReference>
<dbReference type="SUPFAM" id="SSF46767">
    <property type="entry name" value="Methylated DNA-protein cysteine methyltransferase, C-terminal domain"/>
    <property type="match status" value="1"/>
</dbReference>
<keyword evidence="13" id="KW-1185">Reference proteome</keyword>
<dbReference type="Pfam" id="PF01035">
    <property type="entry name" value="DNA_binding_1"/>
    <property type="match status" value="1"/>
</dbReference>
<evidence type="ECO:0000259" key="11">
    <source>
        <dbReference type="Pfam" id="PF02870"/>
    </source>
</evidence>
<gene>
    <name evidence="12" type="ORF">MESMUL_18920</name>
</gene>
<comment type="miscellaneous">
    <text evidence="9">This enzyme catalyzes only one turnover and therefore is not strictly catalytic. According to one definition, an enzyme is a biocatalyst that acts repeatedly and over many reaction cycles.</text>
</comment>
<evidence type="ECO:0000256" key="5">
    <source>
        <dbReference type="ARBA" id="ARBA00022679"/>
    </source>
</evidence>
<protein>
    <recommendedName>
        <fullName evidence="9">Methylated-DNA--protein-cysteine methyltransferase</fullName>
        <ecNumber evidence="9">2.1.1.63</ecNumber>
    </recommendedName>
    <alternativeName>
        <fullName evidence="9">6-O-methylguanine-DNA methyltransferase</fullName>
        <shortName evidence="9">MGMT</shortName>
    </alternativeName>
    <alternativeName>
        <fullName evidence="9">O-6-methylguanine-DNA-alkyltransferase</fullName>
    </alternativeName>
</protein>
<dbReference type="Gene3D" id="3.30.160.70">
    <property type="entry name" value="Methylated DNA-protein cysteine methyltransferase domain"/>
    <property type="match status" value="1"/>
</dbReference>
<keyword evidence="7 9" id="KW-0234">DNA repair</keyword>
<comment type="catalytic activity">
    <reaction evidence="1 9">
        <text>a 4-O-methyl-thymidine in DNA + L-cysteinyl-[protein] = a thymidine in DNA + S-methyl-L-cysteinyl-[protein]</text>
        <dbReference type="Rhea" id="RHEA:53428"/>
        <dbReference type="Rhea" id="RHEA-COMP:10131"/>
        <dbReference type="Rhea" id="RHEA-COMP:10132"/>
        <dbReference type="Rhea" id="RHEA-COMP:13555"/>
        <dbReference type="Rhea" id="RHEA-COMP:13556"/>
        <dbReference type="ChEBI" id="CHEBI:29950"/>
        <dbReference type="ChEBI" id="CHEBI:82612"/>
        <dbReference type="ChEBI" id="CHEBI:137386"/>
        <dbReference type="ChEBI" id="CHEBI:137387"/>
        <dbReference type="EC" id="2.1.1.63"/>
    </reaction>
</comment>
<comment type="caution">
    <text evidence="12">The sequence shown here is derived from an EMBL/GenBank/DDBJ whole genome shotgun (WGS) entry which is preliminary data.</text>
</comment>
<comment type="subcellular location">
    <subcellularLocation>
        <location evidence="9">Cytoplasm</location>
    </subcellularLocation>
</comment>
<keyword evidence="6 9" id="KW-0227">DNA damage</keyword>
<dbReference type="EC" id="2.1.1.63" evidence="9"/>
<sequence length="181" mass="19980">MTAGVVVTETFASPCGDILLGSNDAGLVIADWTHGHHYGDVMKRLGRYLKNPEFTPGHHPVNERAAEELAEYFDGKRKVFDLPLIYYGTEFQKKVWQVLEAVPYATTTTYRELAMRLRMPQSARAVGAAVGLNPFAVIVPCHRVLGTDGSLTGYDGGFAAKKFLLAHEMPDLFPLETELPL</sequence>
<accession>A0A388SE20</accession>
<name>A0A388SE20_9BURK</name>
<evidence type="ECO:0000256" key="1">
    <source>
        <dbReference type="ARBA" id="ARBA00001286"/>
    </source>
</evidence>
<evidence type="ECO:0000256" key="7">
    <source>
        <dbReference type="ARBA" id="ARBA00023204"/>
    </source>
</evidence>
<evidence type="ECO:0000256" key="8">
    <source>
        <dbReference type="ARBA" id="ARBA00049348"/>
    </source>
</evidence>
<dbReference type="AlphaFoldDB" id="A0A388SE20"/>
<dbReference type="OrthoDB" id="9802228at2"/>
<dbReference type="PANTHER" id="PTHR10815">
    <property type="entry name" value="METHYLATED-DNA--PROTEIN-CYSTEINE METHYLTRANSFERASE"/>
    <property type="match status" value="1"/>
</dbReference>
<dbReference type="InterPro" id="IPR036631">
    <property type="entry name" value="MGMT_N_sf"/>
</dbReference>
<dbReference type="PANTHER" id="PTHR10815:SF5">
    <property type="entry name" value="METHYLATED-DNA--PROTEIN-CYSTEINE METHYLTRANSFERASE"/>
    <property type="match status" value="1"/>
</dbReference>
<dbReference type="InterPro" id="IPR023546">
    <property type="entry name" value="MGMT"/>
</dbReference>
<evidence type="ECO:0000256" key="9">
    <source>
        <dbReference type="HAMAP-Rule" id="MF_00772"/>
    </source>
</evidence>
<dbReference type="RefSeq" id="WP_116270789.1">
    <property type="nucleotide sequence ID" value="NZ_BGZJ01000002.1"/>
</dbReference>
<dbReference type="InterPro" id="IPR036217">
    <property type="entry name" value="MethylDNA_cys_MeTrfase_DNAb"/>
</dbReference>
<evidence type="ECO:0000313" key="12">
    <source>
        <dbReference type="EMBL" id="GBO94538.1"/>
    </source>
</evidence>
<evidence type="ECO:0000313" key="13">
    <source>
        <dbReference type="Proteomes" id="UP000266091"/>
    </source>
</evidence>
<feature type="domain" description="Methylated-DNA-[protein]-cysteine S-methyltransferase DNA binding" evidence="10">
    <location>
        <begin position="90"/>
        <end position="168"/>
    </location>
</feature>
<dbReference type="Proteomes" id="UP000266091">
    <property type="component" value="Unassembled WGS sequence"/>
</dbReference>